<dbReference type="GO" id="GO:0006865">
    <property type="term" value="P:amino acid transport"/>
    <property type="evidence" value="ECO:0007669"/>
    <property type="project" value="UniProtKB-KW"/>
</dbReference>
<organism evidence="10 11">
    <name type="scientific">Rhodococcus koreensis</name>
    <dbReference type="NCBI Taxonomy" id="99653"/>
    <lineage>
        <taxon>Bacteria</taxon>
        <taxon>Bacillati</taxon>
        <taxon>Actinomycetota</taxon>
        <taxon>Actinomycetes</taxon>
        <taxon>Mycobacteriales</taxon>
        <taxon>Nocardiaceae</taxon>
        <taxon>Rhodococcus</taxon>
    </lineage>
</organism>
<feature type="transmembrane region" description="Helical" evidence="9">
    <location>
        <begin position="139"/>
        <end position="159"/>
    </location>
</feature>
<keyword evidence="3" id="KW-1003">Cell membrane</keyword>
<feature type="transmembrane region" description="Helical" evidence="9">
    <location>
        <begin position="179"/>
        <end position="200"/>
    </location>
</feature>
<dbReference type="Pfam" id="PF02653">
    <property type="entry name" value="BPD_transp_2"/>
    <property type="match status" value="1"/>
</dbReference>
<dbReference type="EMBL" id="FNSV01000005">
    <property type="protein sequence ID" value="SEB63958.1"/>
    <property type="molecule type" value="Genomic_DNA"/>
</dbReference>
<keyword evidence="4 9" id="KW-0812">Transmembrane</keyword>
<feature type="transmembrane region" description="Helical" evidence="9">
    <location>
        <begin position="62"/>
        <end position="79"/>
    </location>
</feature>
<feature type="transmembrane region" description="Helical" evidence="9">
    <location>
        <begin position="264"/>
        <end position="283"/>
    </location>
</feature>
<gene>
    <name evidence="10" type="ORF">SAMN04490239_1004</name>
</gene>
<evidence type="ECO:0000256" key="5">
    <source>
        <dbReference type="ARBA" id="ARBA00022970"/>
    </source>
</evidence>
<keyword evidence="6 9" id="KW-1133">Transmembrane helix</keyword>
<evidence type="ECO:0000256" key="4">
    <source>
        <dbReference type="ARBA" id="ARBA00022692"/>
    </source>
</evidence>
<dbReference type="CDD" id="cd06582">
    <property type="entry name" value="TM_PBP1_LivH_like"/>
    <property type="match status" value="1"/>
</dbReference>
<comment type="similarity">
    <text evidence="8">Belongs to the binding-protein-dependent transport system permease family. LivHM subfamily.</text>
</comment>
<evidence type="ECO:0000313" key="11">
    <source>
        <dbReference type="Proteomes" id="UP000183561"/>
    </source>
</evidence>
<keyword evidence="7 9" id="KW-0472">Membrane</keyword>
<feature type="transmembrane region" description="Helical" evidence="9">
    <location>
        <begin position="206"/>
        <end position="230"/>
    </location>
</feature>
<keyword evidence="2" id="KW-0813">Transport</keyword>
<evidence type="ECO:0000256" key="6">
    <source>
        <dbReference type="ARBA" id="ARBA00022989"/>
    </source>
</evidence>
<dbReference type="GO" id="GO:0022857">
    <property type="term" value="F:transmembrane transporter activity"/>
    <property type="evidence" value="ECO:0007669"/>
    <property type="project" value="InterPro"/>
</dbReference>
<evidence type="ECO:0000256" key="8">
    <source>
        <dbReference type="ARBA" id="ARBA00037998"/>
    </source>
</evidence>
<dbReference type="OrthoDB" id="9792579at2"/>
<evidence type="ECO:0000313" key="10">
    <source>
        <dbReference type="EMBL" id="SEB63958.1"/>
    </source>
</evidence>
<dbReference type="AlphaFoldDB" id="A0A1H4L0N9"/>
<name>A0A1H4L0N9_9NOCA</name>
<proteinExistence type="inferred from homology"/>
<dbReference type="RefSeq" id="WP_072946479.1">
    <property type="nucleotide sequence ID" value="NZ_FNSV01000005.1"/>
</dbReference>
<evidence type="ECO:0000256" key="2">
    <source>
        <dbReference type="ARBA" id="ARBA00022448"/>
    </source>
</evidence>
<feature type="transmembrane region" description="Helical" evidence="9">
    <location>
        <begin position="237"/>
        <end position="258"/>
    </location>
</feature>
<feature type="transmembrane region" description="Helical" evidence="9">
    <location>
        <begin position="36"/>
        <end position="56"/>
    </location>
</feature>
<evidence type="ECO:0000256" key="7">
    <source>
        <dbReference type="ARBA" id="ARBA00023136"/>
    </source>
</evidence>
<dbReference type="InterPro" id="IPR001851">
    <property type="entry name" value="ABC_transp_permease"/>
</dbReference>
<keyword evidence="5" id="KW-0029">Amino-acid transport</keyword>
<dbReference type="PANTHER" id="PTHR11795">
    <property type="entry name" value="BRANCHED-CHAIN AMINO ACID TRANSPORT SYSTEM PERMEASE PROTEIN LIVH"/>
    <property type="match status" value="1"/>
</dbReference>
<feature type="transmembrane region" description="Helical" evidence="9">
    <location>
        <begin position="91"/>
        <end position="113"/>
    </location>
</feature>
<evidence type="ECO:0000256" key="1">
    <source>
        <dbReference type="ARBA" id="ARBA00004651"/>
    </source>
</evidence>
<accession>A0A1H4L0N9</accession>
<comment type="subcellular location">
    <subcellularLocation>
        <location evidence="1">Cell membrane</location>
        <topology evidence="1">Multi-pass membrane protein</topology>
    </subcellularLocation>
</comment>
<evidence type="ECO:0000256" key="9">
    <source>
        <dbReference type="SAM" id="Phobius"/>
    </source>
</evidence>
<sequence length="291" mass="30469">MDTLISAISSGLSQGSIAVVAAVGLVVIIKATGIINFAHGDVLTMGAYVAMVLISVHSLPIWLAYLLAIVAGGALGLATERLVYRPIRNRSMLSIMVILFAVGLLVRESLILWRGSGTHPLESFVGTGVLRIGEAAVPYQSILIVVVMLVVVTALVLIFEKTQLGRQFRALAADRETAFLVGIRAGWLSSLAFIVAGMLAALGGVLLAPLLSVSPTLGFGVLLTAFAATVLGGTDRLVGVTVAGLGLGLIQAFATTYISSAYSSVYPFVVFILVLAVRPEGLFQSKVKVRY</sequence>
<evidence type="ECO:0000256" key="3">
    <source>
        <dbReference type="ARBA" id="ARBA00022475"/>
    </source>
</evidence>
<protein>
    <submittedName>
        <fullName evidence="10">Amino acid/amide ABC transporter membrane protein 1, HAAT family</fullName>
    </submittedName>
</protein>
<dbReference type="GO" id="GO:0005886">
    <property type="term" value="C:plasma membrane"/>
    <property type="evidence" value="ECO:0007669"/>
    <property type="project" value="UniProtKB-SubCell"/>
</dbReference>
<dbReference type="InterPro" id="IPR052157">
    <property type="entry name" value="BCAA_transport_permease"/>
</dbReference>
<dbReference type="Proteomes" id="UP000183561">
    <property type="component" value="Unassembled WGS sequence"/>
</dbReference>
<feature type="transmembrane region" description="Helical" evidence="9">
    <location>
        <begin position="12"/>
        <end position="29"/>
    </location>
</feature>
<reference evidence="11" key="1">
    <citation type="submission" date="2016-10" db="EMBL/GenBank/DDBJ databases">
        <authorList>
            <person name="Varghese N."/>
            <person name="Submissions S."/>
        </authorList>
    </citation>
    <scope>NUCLEOTIDE SEQUENCE [LARGE SCALE GENOMIC DNA]</scope>
    <source>
        <strain evidence="11">DSM 44498</strain>
    </source>
</reference>
<dbReference type="PANTHER" id="PTHR11795:SF450">
    <property type="entry name" value="ABC TRANSPORTER PERMEASE PROTEIN"/>
    <property type="match status" value="1"/>
</dbReference>
<keyword evidence="11" id="KW-1185">Reference proteome</keyword>